<keyword evidence="4 6" id="KW-1133">Transmembrane helix</keyword>
<feature type="domain" description="EamA" evidence="7">
    <location>
        <begin position="24"/>
        <end position="157"/>
    </location>
</feature>
<evidence type="ECO:0000256" key="3">
    <source>
        <dbReference type="ARBA" id="ARBA00022692"/>
    </source>
</evidence>
<evidence type="ECO:0000256" key="6">
    <source>
        <dbReference type="SAM" id="Phobius"/>
    </source>
</evidence>
<dbReference type="AlphaFoldDB" id="A0AAE4ATC6"/>
<dbReference type="Pfam" id="PF00892">
    <property type="entry name" value="EamA"/>
    <property type="match status" value="2"/>
</dbReference>
<dbReference type="InterPro" id="IPR050638">
    <property type="entry name" value="AA-Vitamin_Transporters"/>
</dbReference>
<evidence type="ECO:0000313" key="8">
    <source>
        <dbReference type="EMBL" id="MDQ0316138.1"/>
    </source>
</evidence>
<feature type="transmembrane region" description="Helical" evidence="6">
    <location>
        <begin position="231"/>
        <end position="250"/>
    </location>
</feature>
<keyword evidence="3 6" id="KW-0812">Transmembrane</keyword>
<comment type="caution">
    <text evidence="8">The sequence shown here is derived from an EMBL/GenBank/DDBJ whole genome shotgun (WGS) entry which is preliminary data.</text>
</comment>
<keyword evidence="9" id="KW-1185">Reference proteome</keyword>
<dbReference type="GO" id="GO:0016020">
    <property type="term" value="C:membrane"/>
    <property type="evidence" value="ECO:0007669"/>
    <property type="project" value="UniProtKB-SubCell"/>
</dbReference>
<feature type="transmembrane region" description="Helical" evidence="6">
    <location>
        <begin position="262"/>
        <end position="282"/>
    </location>
</feature>
<organism evidence="8 9">
    <name type="scientific">Amorphus orientalis</name>
    <dbReference type="NCBI Taxonomy" id="649198"/>
    <lineage>
        <taxon>Bacteria</taxon>
        <taxon>Pseudomonadati</taxon>
        <taxon>Pseudomonadota</taxon>
        <taxon>Alphaproteobacteria</taxon>
        <taxon>Hyphomicrobiales</taxon>
        <taxon>Amorphaceae</taxon>
        <taxon>Amorphus</taxon>
    </lineage>
</organism>
<dbReference type="Proteomes" id="UP001229244">
    <property type="component" value="Unassembled WGS sequence"/>
</dbReference>
<accession>A0AAE4ATC6</accession>
<proteinExistence type="inferred from homology"/>
<comment type="similarity">
    <text evidence="2">Belongs to the EamA transporter family.</text>
</comment>
<evidence type="ECO:0000256" key="4">
    <source>
        <dbReference type="ARBA" id="ARBA00022989"/>
    </source>
</evidence>
<evidence type="ECO:0000256" key="1">
    <source>
        <dbReference type="ARBA" id="ARBA00004141"/>
    </source>
</evidence>
<dbReference type="EMBL" id="JAUSUL010000002">
    <property type="protein sequence ID" value="MDQ0316138.1"/>
    <property type="molecule type" value="Genomic_DNA"/>
</dbReference>
<dbReference type="PANTHER" id="PTHR32322:SF2">
    <property type="entry name" value="EAMA DOMAIN-CONTAINING PROTEIN"/>
    <property type="match status" value="1"/>
</dbReference>
<feature type="transmembrane region" description="Helical" evidence="6">
    <location>
        <begin position="197"/>
        <end position="219"/>
    </location>
</feature>
<name>A0AAE4ATC6_9HYPH</name>
<keyword evidence="5 6" id="KW-0472">Membrane</keyword>
<gene>
    <name evidence="8" type="ORF">J2S73_002595</name>
</gene>
<comment type="subcellular location">
    <subcellularLocation>
        <location evidence="1">Membrane</location>
        <topology evidence="1">Multi-pass membrane protein</topology>
    </subcellularLocation>
</comment>
<feature type="transmembrane region" description="Helical" evidence="6">
    <location>
        <begin position="146"/>
        <end position="167"/>
    </location>
</feature>
<feature type="transmembrane region" description="Helical" evidence="6">
    <location>
        <begin position="53"/>
        <end position="73"/>
    </location>
</feature>
<evidence type="ECO:0000256" key="2">
    <source>
        <dbReference type="ARBA" id="ARBA00007362"/>
    </source>
</evidence>
<sequence length="319" mass="32381">MSAHGTAAATDSGTDTENRASVLIGVAAALATVLAWAGWIVGTRFAATAELPLAWVGLFRFIVPTLVLAPFWIRMGPLPKGVPLWLLALVVVGSGAPFFAVVAAGLQFAPVAEAGVLLPGTMGLWVALLSKLILKERFGRDRVIGLALAAFGVVLIAAPVFLAGHGASGTGRLLLPVGALMWAVYTLAYRRTGLPPLAAAGIACFWSTVMTLPVALWTGVGPLLSHPRDEILIQLFVQGVSSGLIALVGYGIAVSRLGGSRAAAFSSLAPALAALIAIPALGEIPAPIVAVGVAVTVAGVALSSGALRGVVARLVRSGR</sequence>
<feature type="transmembrane region" description="Helical" evidence="6">
    <location>
        <begin position="85"/>
        <end position="108"/>
    </location>
</feature>
<protein>
    <submittedName>
        <fullName evidence="8">Drug/metabolite transporter (DMT)-like permease</fullName>
    </submittedName>
</protein>
<evidence type="ECO:0000259" key="7">
    <source>
        <dbReference type="Pfam" id="PF00892"/>
    </source>
</evidence>
<dbReference type="SUPFAM" id="SSF103481">
    <property type="entry name" value="Multidrug resistance efflux transporter EmrE"/>
    <property type="match status" value="2"/>
</dbReference>
<evidence type="ECO:0000313" key="9">
    <source>
        <dbReference type="Proteomes" id="UP001229244"/>
    </source>
</evidence>
<evidence type="ECO:0000256" key="5">
    <source>
        <dbReference type="ARBA" id="ARBA00023136"/>
    </source>
</evidence>
<feature type="transmembrane region" description="Helical" evidence="6">
    <location>
        <begin position="114"/>
        <end position="134"/>
    </location>
</feature>
<feature type="domain" description="EamA" evidence="7">
    <location>
        <begin position="171"/>
        <end position="304"/>
    </location>
</feature>
<feature type="transmembrane region" description="Helical" evidence="6">
    <location>
        <begin position="20"/>
        <end position="41"/>
    </location>
</feature>
<feature type="transmembrane region" description="Helical" evidence="6">
    <location>
        <begin position="288"/>
        <end position="311"/>
    </location>
</feature>
<dbReference type="PANTHER" id="PTHR32322">
    <property type="entry name" value="INNER MEMBRANE TRANSPORTER"/>
    <property type="match status" value="1"/>
</dbReference>
<feature type="transmembrane region" description="Helical" evidence="6">
    <location>
        <begin position="173"/>
        <end position="190"/>
    </location>
</feature>
<dbReference type="RefSeq" id="WP_306885966.1">
    <property type="nucleotide sequence ID" value="NZ_JAUSUL010000002.1"/>
</dbReference>
<reference evidence="8" key="1">
    <citation type="submission" date="2023-07" db="EMBL/GenBank/DDBJ databases">
        <title>Genomic Encyclopedia of Type Strains, Phase IV (KMG-IV): sequencing the most valuable type-strain genomes for metagenomic binning, comparative biology and taxonomic classification.</title>
        <authorList>
            <person name="Goeker M."/>
        </authorList>
    </citation>
    <scope>NUCLEOTIDE SEQUENCE</scope>
    <source>
        <strain evidence="8">DSM 21202</strain>
    </source>
</reference>
<dbReference type="InterPro" id="IPR037185">
    <property type="entry name" value="EmrE-like"/>
</dbReference>
<dbReference type="InterPro" id="IPR000620">
    <property type="entry name" value="EamA_dom"/>
</dbReference>